<keyword evidence="6" id="KW-1185">Reference proteome</keyword>
<dbReference type="InterPro" id="IPR008201">
    <property type="entry name" value="HepT-like"/>
</dbReference>
<dbReference type="Pfam" id="PF01934">
    <property type="entry name" value="HepT-like"/>
    <property type="match status" value="1"/>
</dbReference>
<evidence type="ECO:0000313" key="5">
    <source>
        <dbReference type="EMBL" id="KYC39553.1"/>
    </source>
</evidence>
<comment type="similarity">
    <text evidence="4">Belongs to the HepT RNase toxin family.</text>
</comment>
<dbReference type="InterPro" id="IPR052379">
    <property type="entry name" value="Type_VII_TA_RNase"/>
</dbReference>
<dbReference type="STRING" id="128403.WA1_32040"/>
<reference evidence="5 6" key="1">
    <citation type="journal article" date="2013" name="Genome Biol. Evol.">
        <title>Genomes of Stigonematalean cyanobacteria (subsection V) and the evolution of oxygenic photosynthesis from prokaryotes to plastids.</title>
        <authorList>
            <person name="Dagan T."/>
            <person name="Roettger M."/>
            <person name="Stucken K."/>
            <person name="Landan G."/>
            <person name="Koch R."/>
            <person name="Major P."/>
            <person name="Gould S.B."/>
            <person name="Goremykin V.V."/>
            <person name="Rippka R."/>
            <person name="Tandeau de Marsac N."/>
            <person name="Gugger M."/>
            <person name="Lockhart P.J."/>
            <person name="Allen J.F."/>
            <person name="Brune I."/>
            <person name="Maus I."/>
            <person name="Puhler A."/>
            <person name="Martin W.F."/>
        </authorList>
    </citation>
    <scope>NUCLEOTIDE SEQUENCE [LARGE SCALE GENOMIC DNA]</scope>
    <source>
        <strain evidence="5 6">PCC 7110</strain>
    </source>
</reference>
<evidence type="ECO:0000313" key="6">
    <source>
        <dbReference type="Proteomes" id="UP000076925"/>
    </source>
</evidence>
<evidence type="ECO:0000256" key="3">
    <source>
        <dbReference type="ARBA" id="ARBA00022801"/>
    </source>
</evidence>
<comment type="caution">
    <text evidence="5">The sequence shown here is derived from an EMBL/GenBank/DDBJ whole genome shotgun (WGS) entry which is preliminary data.</text>
</comment>
<dbReference type="AlphaFoldDB" id="A0A139X4H3"/>
<dbReference type="GO" id="GO:0110001">
    <property type="term" value="C:toxin-antitoxin complex"/>
    <property type="evidence" value="ECO:0007669"/>
    <property type="project" value="InterPro"/>
</dbReference>
<evidence type="ECO:0008006" key="7">
    <source>
        <dbReference type="Google" id="ProtNLM"/>
    </source>
</evidence>
<proteinExistence type="inferred from homology"/>
<keyword evidence="2" id="KW-0540">Nuclease</keyword>
<sequence length="147" mass="17039">MDWEIVLVRIRLIVKYCDSLEKFKSISLDEYLGDFDRQLIVERLIQLMVEAATDINKYLLLQLYEINPTTNFDSFSEAGQKGIITQNLADELAQSVGMRNILVYLYEDINSRIVFSVIPKALEQYRLYVQQVTAYLDSLEAEGWGTL</sequence>
<gene>
    <name evidence="5" type="ORF">WA1_32040</name>
</gene>
<dbReference type="Gene3D" id="1.20.120.580">
    <property type="entry name" value="bsu32300-like"/>
    <property type="match status" value="1"/>
</dbReference>
<evidence type="ECO:0000256" key="1">
    <source>
        <dbReference type="ARBA" id="ARBA00022649"/>
    </source>
</evidence>
<protein>
    <recommendedName>
        <fullName evidence="7">DUF86 domain-containing protein</fullName>
    </recommendedName>
</protein>
<dbReference type="EMBL" id="ANNX02000035">
    <property type="protein sequence ID" value="KYC39553.1"/>
    <property type="molecule type" value="Genomic_DNA"/>
</dbReference>
<dbReference type="GO" id="GO:0004540">
    <property type="term" value="F:RNA nuclease activity"/>
    <property type="evidence" value="ECO:0007669"/>
    <property type="project" value="InterPro"/>
</dbReference>
<accession>A0A139X4H3</accession>
<dbReference type="PANTHER" id="PTHR33397:SF3">
    <property type="entry name" value="MRNA NUCLEASE HEPT"/>
    <property type="match status" value="1"/>
</dbReference>
<dbReference type="GO" id="GO:0016787">
    <property type="term" value="F:hydrolase activity"/>
    <property type="evidence" value="ECO:0007669"/>
    <property type="project" value="UniProtKB-KW"/>
</dbReference>
<dbReference type="Proteomes" id="UP000076925">
    <property type="component" value="Unassembled WGS sequence"/>
</dbReference>
<name>A0A139X4H3_9CYAN</name>
<dbReference type="PANTHER" id="PTHR33397">
    <property type="entry name" value="UPF0331 PROTEIN YUTE"/>
    <property type="match status" value="1"/>
</dbReference>
<dbReference type="OrthoDB" id="9796612at2"/>
<dbReference type="InterPro" id="IPR037038">
    <property type="entry name" value="HepT-like_sf"/>
</dbReference>
<dbReference type="NCBIfam" id="NF047751">
    <property type="entry name" value="HepT_toxin"/>
    <property type="match status" value="1"/>
</dbReference>
<evidence type="ECO:0000256" key="2">
    <source>
        <dbReference type="ARBA" id="ARBA00022722"/>
    </source>
</evidence>
<organism evidence="5 6">
    <name type="scientific">Scytonema hofmannii PCC 7110</name>
    <dbReference type="NCBI Taxonomy" id="128403"/>
    <lineage>
        <taxon>Bacteria</taxon>
        <taxon>Bacillati</taxon>
        <taxon>Cyanobacteriota</taxon>
        <taxon>Cyanophyceae</taxon>
        <taxon>Nostocales</taxon>
        <taxon>Scytonemataceae</taxon>
        <taxon>Scytonema</taxon>
    </lineage>
</organism>
<keyword evidence="1" id="KW-1277">Toxin-antitoxin system</keyword>
<evidence type="ECO:0000256" key="4">
    <source>
        <dbReference type="ARBA" id="ARBA00024207"/>
    </source>
</evidence>
<keyword evidence="3" id="KW-0378">Hydrolase</keyword>